<feature type="compositionally biased region" description="Polar residues" evidence="1">
    <location>
        <begin position="116"/>
        <end position="126"/>
    </location>
</feature>
<feature type="compositionally biased region" description="Low complexity" evidence="1">
    <location>
        <begin position="196"/>
        <end position="210"/>
    </location>
</feature>
<evidence type="ECO:0000313" key="2">
    <source>
        <dbReference type="EMBL" id="KAE9972311.1"/>
    </source>
</evidence>
<reference evidence="2 3" key="1">
    <citation type="submission" date="2018-12" db="EMBL/GenBank/DDBJ databases">
        <title>Venturia inaequalis Genome Resource.</title>
        <authorList>
            <person name="Lichtner F.J."/>
        </authorList>
    </citation>
    <scope>NUCLEOTIDE SEQUENCE [LARGE SCALE GENOMIC DNA]</scope>
    <source>
        <strain evidence="2 3">120213</strain>
    </source>
</reference>
<feature type="compositionally biased region" description="Pro residues" evidence="1">
    <location>
        <begin position="9"/>
        <end position="19"/>
    </location>
</feature>
<accession>A0A8H3YX79</accession>
<feature type="compositionally biased region" description="Basic and acidic residues" evidence="1">
    <location>
        <begin position="497"/>
        <end position="510"/>
    </location>
</feature>
<feature type="region of interest" description="Disordered" evidence="1">
    <location>
        <begin position="873"/>
        <end position="930"/>
    </location>
</feature>
<feature type="compositionally biased region" description="Low complexity" evidence="1">
    <location>
        <begin position="59"/>
        <end position="93"/>
    </location>
</feature>
<organism evidence="2 3">
    <name type="scientific">Venturia inaequalis</name>
    <name type="common">Apple scab fungus</name>
    <dbReference type="NCBI Taxonomy" id="5025"/>
    <lineage>
        <taxon>Eukaryota</taxon>
        <taxon>Fungi</taxon>
        <taxon>Dikarya</taxon>
        <taxon>Ascomycota</taxon>
        <taxon>Pezizomycotina</taxon>
        <taxon>Dothideomycetes</taxon>
        <taxon>Pleosporomycetidae</taxon>
        <taxon>Venturiales</taxon>
        <taxon>Venturiaceae</taxon>
        <taxon>Venturia</taxon>
    </lineage>
</organism>
<name>A0A8H3YX79_VENIN</name>
<feature type="compositionally biased region" description="Polar residues" evidence="1">
    <location>
        <begin position="538"/>
        <end position="551"/>
    </location>
</feature>
<protein>
    <submittedName>
        <fullName evidence="2">Uncharacterized protein</fullName>
    </submittedName>
</protein>
<feature type="compositionally biased region" description="Pro residues" evidence="1">
    <location>
        <begin position="158"/>
        <end position="169"/>
    </location>
</feature>
<feature type="compositionally biased region" description="Polar residues" evidence="1">
    <location>
        <begin position="20"/>
        <end position="38"/>
    </location>
</feature>
<feature type="region of interest" description="Disordered" evidence="1">
    <location>
        <begin position="1086"/>
        <end position="1106"/>
    </location>
</feature>
<comment type="caution">
    <text evidence="2">The sequence shown here is derived from an EMBL/GenBank/DDBJ whole genome shotgun (WGS) entry which is preliminary data.</text>
</comment>
<feature type="region of interest" description="Disordered" evidence="1">
    <location>
        <begin position="226"/>
        <end position="613"/>
    </location>
</feature>
<dbReference type="Proteomes" id="UP000447873">
    <property type="component" value="Unassembled WGS sequence"/>
</dbReference>
<feature type="compositionally biased region" description="Polar residues" evidence="1">
    <location>
        <begin position="874"/>
        <end position="891"/>
    </location>
</feature>
<evidence type="ECO:0000313" key="3">
    <source>
        <dbReference type="Proteomes" id="UP000447873"/>
    </source>
</evidence>
<feature type="compositionally biased region" description="Polar residues" evidence="1">
    <location>
        <begin position="751"/>
        <end position="760"/>
    </location>
</feature>
<feature type="compositionally biased region" description="Polar residues" evidence="1">
    <location>
        <begin position="170"/>
        <end position="192"/>
    </location>
</feature>
<feature type="compositionally biased region" description="Low complexity" evidence="1">
    <location>
        <begin position="463"/>
        <end position="488"/>
    </location>
</feature>
<dbReference type="EMBL" id="WNWS01000273">
    <property type="protein sequence ID" value="KAE9972311.1"/>
    <property type="molecule type" value="Genomic_DNA"/>
</dbReference>
<feature type="compositionally biased region" description="Pro residues" evidence="1">
    <location>
        <begin position="327"/>
        <end position="336"/>
    </location>
</feature>
<evidence type="ECO:0000256" key="1">
    <source>
        <dbReference type="SAM" id="MobiDB-lite"/>
    </source>
</evidence>
<feature type="region of interest" description="Disordered" evidence="1">
    <location>
        <begin position="1"/>
        <end position="210"/>
    </location>
</feature>
<feature type="compositionally biased region" description="Pro residues" evidence="1">
    <location>
        <begin position="365"/>
        <end position="375"/>
    </location>
</feature>
<gene>
    <name evidence="2" type="ORF">EG328_005090</name>
</gene>
<feature type="compositionally biased region" description="Pro residues" evidence="1">
    <location>
        <begin position="236"/>
        <end position="245"/>
    </location>
</feature>
<sequence length="1371" mass="149694">MNSSLGIGIPPPPGPPPSQQHPTTARSPGSGSANSPSFSHRRGLPPPPIHTNNSFGQGQQQAAAASPYSYTPTASSHSPYAAASYSPSAFSVALTQQNTEDPRQQLRSPSAGMEYNPQQWSSQPTGIQFRPRGAGGSSGLTIPTGRGVALDDAGRPLESPPPPYSPPPNQSIAQNLATSTPIRGSPSLSSPPIRTPPTLQTSSLSSPPLNLAAEYASPASAITVISPFTQRHRNEPPPTFAPPPGVASSSRDRSGSRGRFTLSSLTNRGKSTERSNAAKAIDTLHQNTRDALAFAPTTWGGRDSPQPEPRQLSATPNRANRNTMFFPPAPPPPAPPSAQRSASAGVIGHRQLGGQSGQSNWAPGMPLPPPPPMPPAGSSRSASVASMSRSREEVPMLRSIQPSENSNVLTMSAPTRRPPHRGTQLGPVPPTPAGWTEFPKSPMPPQMRHDSAPDALPTQRTGESSSSIQRSELSLSSSSGPSSAAGRDPSVKPIRVRRSESRAARDRSVDTYRAGESSSRSAFVQSPDSFEAKPANLNLFTGDSGSVSRQSAVRRAKPSPIESRKAMKSPMRNEDTSTPPFSPLSGGKPSRSAAIPPKALPTPPLNPSYSQDLLSSPASLGVKTHQERPVSHILHMVNVDDDLSKSPPLIPQSTPRSASMDAVLRPDPAEVFINSAVQRHRAFIEQESRAGSDSERLQLFAEYIVAESRIRRDRYSAAFSAIDSTDLLDMTRDLWRPMQPSPTALPGSRNGAATGSSVASSIPRAMRTDSIDSLASTGSPISVQTNLTPQTEPESPASATSSFGGRDNRWNRHRPQLSPILSMAQSTIADELESRGRSASRWWESDSGSNGHGHRVERSRRESKYMGLHRDALTNLQWQDEPSPSARSLNTPRRDASGQLSSDYPPEKTGWHEETGLGSASSFQTPTYFHGSVPPTPDPHKLDVSRLVTLPPPYPRHYPAMHNSHPDLATIRTTLEALKDLREIDETKEKFNSRMTQRRERLAKEAATRRSQMRQNIQEQLELGQMTYATAAQAEQDFNSAEADRAQQAMKQEYDAFQPEVMRPAHALFSERITKSTACITQIRSGLSSSAHDPSPNQPQEEGDEQPEILEKLNLLKWLYEARESLHKRLFELEGEGNDRYKEVILTPMRHSPSPEAEAKMRNAETFFAQDARDRKVIFEKEVAKRAEEFAAVISENVTRGVEDQLSAFWDIAPGLKTVVQKVPYSLPALAEFEVQIPNREMEENPVYEQYPLQYVFSLLTHAEKSAYQFIESQVNQFCLLHEAQTGVMVAGIRLLETQRIGEGEEEWVVKGEMEECRRIEEEKLSDELKEKVDTVESQWREGLGGSIATAKERIQDFLMEVGGWDEGLLE</sequence>
<feature type="compositionally biased region" description="Polar residues" evidence="1">
    <location>
        <begin position="771"/>
        <end position="803"/>
    </location>
</feature>
<feature type="compositionally biased region" description="Basic and acidic residues" evidence="1">
    <location>
        <begin position="905"/>
        <end position="915"/>
    </location>
</feature>
<feature type="region of interest" description="Disordered" evidence="1">
    <location>
        <begin position="738"/>
        <end position="861"/>
    </location>
</feature>
<feature type="compositionally biased region" description="Polar residues" evidence="1">
    <location>
        <begin position="312"/>
        <end position="323"/>
    </location>
</feature>
<feature type="compositionally biased region" description="Polar residues" evidence="1">
    <location>
        <begin position="516"/>
        <end position="528"/>
    </location>
</feature>
<proteinExistence type="predicted"/>
<feature type="compositionally biased region" description="Low complexity" evidence="1">
    <location>
        <begin position="376"/>
        <end position="388"/>
    </location>
</feature>
<feature type="compositionally biased region" description="Polar residues" evidence="1">
    <location>
        <begin position="400"/>
        <end position="413"/>
    </location>
</feature>
<feature type="compositionally biased region" description="Polar residues" evidence="1">
    <location>
        <begin position="918"/>
        <end position="927"/>
    </location>
</feature>